<keyword evidence="2" id="KW-1185">Reference proteome</keyword>
<evidence type="ECO:0000313" key="1">
    <source>
        <dbReference type="EMBL" id="TAJ44057.1"/>
    </source>
</evidence>
<proteinExistence type="predicted"/>
<accession>A0A483CMD2</accession>
<evidence type="ECO:0000313" key="2">
    <source>
        <dbReference type="Proteomes" id="UP000292580"/>
    </source>
</evidence>
<comment type="caution">
    <text evidence="1">The sequence shown here is derived from an EMBL/GenBank/DDBJ whole genome shotgun (WGS) entry which is preliminary data.</text>
</comment>
<name>A0A483CMD2_9EURY</name>
<protein>
    <submittedName>
        <fullName evidence="1">Uncharacterized protein</fullName>
    </submittedName>
</protein>
<dbReference type="OrthoDB" id="105956at2157"/>
<dbReference type="EMBL" id="PGCL01000003">
    <property type="protein sequence ID" value="TAJ44057.1"/>
    <property type="molecule type" value="Genomic_DNA"/>
</dbReference>
<dbReference type="AlphaFoldDB" id="A0A483CMD2"/>
<gene>
    <name evidence="1" type="ORF">CUJ86_08455</name>
</gene>
<dbReference type="RefSeq" id="WP_130647123.1">
    <property type="nucleotide sequence ID" value="NZ_PGCL01000003.1"/>
</dbReference>
<organism evidence="1 2">
    <name type="scientific">Methanofollis fontis</name>
    <dbReference type="NCBI Taxonomy" id="2052832"/>
    <lineage>
        <taxon>Archaea</taxon>
        <taxon>Methanobacteriati</taxon>
        <taxon>Methanobacteriota</taxon>
        <taxon>Stenosarchaea group</taxon>
        <taxon>Methanomicrobia</taxon>
        <taxon>Methanomicrobiales</taxon>
        <taxon>Methanomicrobiaceae</taxon>
        <taxon>Methanofollis</taxon>
    </lineage>
</organism>
<reference evidence="1 2" key="1">
    <citation type="submission" date="2017-11" db="EMBL/GenBank/DDBJ databases">
        <title>Isolation and Characterization of Methanofollis Species from Methane Seep Offshore SW Taiwan.</title>
        <authorList>
            <person name="Teng N.-H."/>
            <person name="Lai M.-C."/>
            <person name="Chen S.-C."/>
        </authorList>
    </citation>
    <scope>NUCLEOTIDE SEQUENCE [LARGE SCALE GENOMIC DNA]</scope>
    <source>
        <strain evidence="1 2">FWC-SCC2</strain>
    </source>
</reference>
<dbReference type="Proteomes" id="UP000292580">
    <property type="component" value="Unassembled WGS sequence"/>
</dbReference>
<sequence length="236" mass="25864">MAGLPGATIAGIDRLLAGVDLAREYRTYRWKGDSWKDGFVQICTLERRLSDAARKNSLGQSHAINVAAWGGLPNTAGIQCREPLNLPLYKRGLPAPWLRDGAENVMRMLEGQIRGFGPTYCSKMLRFAVPSVFGAIDTRIVRVFGADAEHYRLLDLQATRSGPRWAILSAQEAWPADFGTWTMALHQIADRLNGEGTACPHPPLMVGLGLREPGVWLPADVEMAMFSYALAQTGGK</sequence>